<proteinExistence type="predicted"/>
<dbReference type="InterPro" id="IPR032465">
    <property type="entry name" value="ACMSD"/>
</dbReference>
<name>A0A382CZM4_9ZZZZ</name>
<dbReference type="Pfam" id="PF04909">
    <property type="entry name" value="Amidohydro_2"/>
    <property type="match status" value="1"/>
</dbReference>
<dbReference type="PANTHER" id="PTHR21240:SF28">
    <property type="entry name" value="ISO-OROTATE DECARBOXYLASE (EUROFUNG)"/>
    <property type="match status" value="1"/>
</dbReference>
<evidence type="ECO:0000259" key="2">
    <source>
        <dbReference type="Pfam" id="PF04909"/>
    </source>
</evidence>
<dbReference type="AlphaFoldDB" id="A0A382CZM4"/>
<dbReference type="SUPFAM" id="SSF51556">
    <property type="entry name" value="Metallo-dependent hydrolases"/>
    <property type="match status" value="1"/>
</dbReference>
<dbReference type="GO" id="GO:0016831">
    <property type="term" value="F:carboxy-lyase activity"/>
    <property type="evidence" value="ECO:0007669"/>
    <property type="project" value="InterPro"/>
</dbReference>
<dbReference type="GO" id="GO:0019748">
    <property type="term" value="P:secondary metabolic process"/>
    <property type="evidence" value="ECO:0007669"/>
    <property type="project" value="TreeGrafter"/>
</dbReference>
<reference evidence="3" key="1">
    <citation type="submission" date="2018-05" db="EMBL/GenBank/DDBJ databases">
        <authorList>
            <person name="Lanie J.A."/>
            <person name="Ng W.-L."/>
            <person name="Kazmierczak K.M."/>
            <person name="Andrzejewski T.M."/>
            <person name="Davidsen T.M."/>
            <person name="Wayne K.J."/>
            <person name="Tettelin H."/>
            <person name="Glass J.I."/>
            <person name="Rusch D."/>
            <person name="Podicherti R."/>
            <person name="Tsui H.-C.T."/>
            <person name="Winkler M.E."/>
        </authorList>
    </citation>
    <scope>NUCLEOTIDE SEQUENCE</scope>
</reference>
<dbReference type="Gene3D" id="3.20.20.140">
    <property type="entry name" value="Metal-dependent hydrolases"/>
    <property type="match status" value="1"/>
</dbReference>
<accession>A0A382CZM4</accession>
<dbReference type="PANTHER" id="PTHR21240">
    <property type="entry name" value="2-AMINO-3-CARBOXYLMUCONATE-6-SEMIALDEHYDE DECARBOXYLASE"/>
    <property type="match status" value="1"/>
</dbReference>
<organism evidence="3">
    <name type="scientific">marine metagenome</name>
    <dbReference type="NCBI Taxonomy" id="408172"/>
    <lineage>
        <taxon>unclassified sequences</taxon>
        <taxon>metagenomes</taxon>
        <taxon>ecological metagenomes</taxon>
    </lineage>
</organism>
<evidence type="ECO:0000313" key="3">
    <source>
        <dbReference type="EMBL" id="SVB31525.1"/>
    </source>
</evidence>
<dbReference type="InterPro" id="IPR032466">
    <property type="entry name" value="Metal_Hydrolase"/>
</dbReference>
<evidence type="ECO:0000256" key="1">
    <source>
        <dbReference type="ARBA" id="ARBA00023239"/>
    </source>
</evidence>
<sequence>MGVTMPVNRLCISADSHVVESAEFFKPLVEMFGDRSPRVVTLDPALGPKLDIGNGTFTISVSEFLQQNIDFKSSQGQESLRLGYDLARPGCYDTSERLKDQDFDGIDAEVIYPSLLFGVYQIDDLDIVKATFGLYNDWVGNYCKEQPNRLFALGGVQLFDLDEAIKEMERCKNMGHVGVCIPATAPPDRLYSDPWYDKFWAAAQEMKMSLNMHIFTGATPNHGLPPAMKSSGYALASCGVMFTCADIIQSGVCERFPDIKFVVTEFETGWIANMLKRLDWGFVRGGGAKTQSIPMKPSEYWRRNFRATFEDDDLGIMTREYIGTNTLMWGNDYPHGDSIFPHSQRVLTDLLADCTPEERYEMTVKNVVELYDLPFVLEGPGQARLNQKSVST</sequence>
<feature type="domain" description="Amidohydrolase-related" evidence="2">
    <location>
        <begin position="118"/>
        <end position="373"/>
    </location>
</feature>
<gene>
    <name evidence="3" type="ORF">METZ01_LOCUS184379</name>
</gene>
<keyword evidence="1" id="KW-0456">Lyase</keyword>
<dbReference type="GO" id="GO:0016787">
    <property type="term" value="F:hydrolase activity"/>
    <property type="evidence" value="ECO:0007669"/>
    <property type="project" value="InterPro"/>
</dbReference>
<protein>
    <recommendedName>
        <fullName evidence="2">Amidohydrolase-related domain-containing protein</fullName>
    </recommendedName>
</protein>
<dbReference type="InterPro" id="IPR006680">
    <property type="entry name" value="Amidohydro-rel"/>
</dbReference>
<dbReference type="EMBL" id="UINC01036886">
    <property type="protein sequence ID" value="SVB31525.1"/>
    <property type="molecule type" value="Genomic_DNA"/>
</dbReference>
<dbReference type="GO" id="GO:0005737">
    <property type="term" value="C:cytoplasm"/>
    <property type="evidence" value="ECO:0007669"/>
    <property type="project" value="TreeGrafter"/>
</dbReference>